<dbReference type="InterPro" id="IPR011297">
    <property type="entry name" value="PTS_IIABC_b_glu"/>
</dbReference>
<evidence type="ECO:0000259" key="13">
    <source>
        <dbReference type="PROSITE" id="PS51093"/>
    </source>
</evidence>
<dbReference type="PROSITE" id="PS00371">
    <property type="entry name" value="PTS_EIIA_TYPE_1_HIS"/>
    <property type="match status" value="1"/>
</dbReference>
<dbReference type="FunFam" id="2.70.70.10:FF:000001">
    <property type="entry name" value="PTS system glucose-specific IIA component"/>
    <property type="match status" value="1"/>
</dbReference>
<comment type="caution">
    <text evidence="16">The sequence shown here is derived from an EMBL/GenBank/DDBJ whole genome shotgun (WGS) entry which is preliminary data.</text>
</comment>
<evidence type="ECO:0000256" key="1">
    <source>
        <dbReference type="ARBA" id="ARBA00004651"/>
    </source>
</evidence>
<evidence type="ECO:0000256" key="11">
    <source>
        <dbReference type="PROSITE-ProRule" id="PRU00421"/>
    </source>
</evidence>
<feature type="transmembrane region" description="Helical" evidence="12">
    <location>
        <begin position="178"/>
        <end position="197"/>
    </location>
</feature>
<dbReference type="InterPro" id="IPR036878">
    <property type="entry name" value="Glu_permease_IIB"/>
</dbReference>
<evidence type="ECO:0000259" key="15">
    <source>
        <dbReference type="PROSITE" id="PS51103"/>
    </source>
</evidence>
<dbReference type="SUPFAM" id="SSF51261">
    <property type="entry name" value="Duplicated hybrid motif"/>
    <property type="match status" value="1"/>
</dbReference>
<dbReference type="PANTHER" id="PTHR30175:SF1">
    <property type="entry name" value="PTS SYSTEM ARBUTIN-, CELLOBIOSE-, AND SALICIN-SPECIFIC EIIBC COMPONENT-RELATED"/>
    <property type="match status" value="1"/>
</dbReference>
<keyword evidence="17" id="KW-1185">Reference proteome</keyword>
<gene>
    <name evidence="16" type="ORF">FD50_GL001915</name>
</gene>
<evidence type="ECO:0000313" key="17">
    <source>
        <dbReference type="Proteomes" id="UP000051166"/>
    </source>
</evidence>
<evidence type="ECO:0000313" key="16">
    <source>
        <dbReference type="EMBL" id="KRL96971.1"/>
    </source>
</evidence>
<dbReference type="NCBIfam" id="TIGR01995">
    <property type="entry name" value="PTS-II-ABC-beta"/>
    <property type="match status" value="1"/>
</dbReference>
<dbReference type="PROSITE" id="PS51093">
    <property type="entry name" value="PTS_EIIA_TYPE_1"/>
    <property type="match status" value="1"/>
</dbReference>
<feature type="transmembrane region" description="Helical" evidence="12">
    <location>
        <begin position="423"/>
        <end position="445"/>
    </location>
</feature>
<evidence type="ECO:0000256" key="12">
    <source>
        <dbReference type="SAM" id="Phobius"/>
    </source>
</evidence>
<keyword evidence="6" id="KW-0598">Phosphotransferase system</keyword>
<feature type="active site" description="Phosphocysteine intermediate; for EIIB activity" evidence="11">
    <location>
        <position position="33"/>
    </location>
</feature>
<dbReference type="Gene3D" id="2.70.70.10">
    <property type="entry name" value="Glucose Permease (Domain IIA)"/>
    <property type="match status" value="1"/>
</dbReference>
<dbReference type="SUPFAM" id="SSF55604">
    <property type="entry name" value="Glucose permease domain IIB"/>
    <property type="match status" value="1"/>
</dbReference>
<keyword evidence="8" id="KW-0418">Kinase</keyword>
<feature type="transmembrane region" description="Helical" evidence="12">
    <location>
        <begin position="288"/>
        <end position="310"/>
    </location>
</feature>
<dbReference type="Gene3D" id="3.30.1360.60">
    <property type="entry name" value="Glucose permease domain IIB"/>
    <property type="match status" value="1"/>
</dbReference>
<dbReference type="PATRIC" id="fig|1423801.4.peg.1956"/>
<protein>
    <submittedName>
        <fullName evidence="16">Protein-N(Pi)-phosphohistidine--sugar phosphotransferase</fullName>
    </submittedName>
</protein>
<dbReference type="InterPro" id="IPR001127">
    <property type="entry name" value="PTS_EIIA_1_perm"/>
</dbReference>
<keyword evidence="10 12" id="KW-0472">Membrane</keyword>
<dbReference type="GO" id="GO:0008982">
    <property type="term" value="F:protein-N(PI)-phosphohistidine-sugar phosphotransferase activity"/>
    <property type="evidence" value="ECO:0007669"/>
    <property type="project" value="InterPro"/>
</dbReference>
<dbReference type="PROSITE" id="PS51103">
    <property type="entry name" value="PTS_EIIC_TYPE_1"/>
    <property type="match status" value="1"/>
</dbReference>
<feature type="transmembrane region" description="Helical" evidence="12">
    <location>
        <begin position="149"/>
        <end position="171"/>
    </location>
</feature>
<feature type="domain" description="PTS EIIB type-1" evidence="14">
    <location>
        <begin position="11"/>
        <end position="93"/>
    </location>
</feature>
<evidence type="ECO:0000256" key="7">
    <source>
        <dbReference type="ARBA" id="ARBA00022692"/>
    </source>
</evidence>
<dbReference type="Proteomes" id="UP000051166">
    <property type="component" value="Unassembled WGS sequence"/>
</dbReference>
<evidence type="ECO:0000256" key="8">
    <source>
        <dbReference type="ARBA" id="ARBA00022777"/>
    </source>
</evidence>
<name>A0A0R1V5P0_9LACO</name>
<dbReference type="PROSITE" id="PS01035">
    <property type="entry name" value="PTS_EIIB_TYPE_1_CYS"/>
    <property type="match status" value="1"/>
</dbReference>
<dbReference type="PANTHER" id="PTHR30175">
    <property type="entry name" value="PHOSPHOTRANSFERASE SYSTEM TRANSPORT PROTEIN"/>
    <property type="match status" value="1"/>
</dbReference>
<keyword evidence="5 16" id="KW-0808">Transferase</keyword>
<evidence type="ECO:0000256" key="2">
    <source>
        <dbReference type="ARBA" id="ARBA00022448"/>
    </source>
</evidence>
<dbReference type="InterPro" id="IPR003352">
    <property type="entry name" value="PTS_EIIC"/>
</dbReference>
<dbReference type="CDD" id="cd00212">
    <property type="entry name" value="PTS_IIB_glc"/>
    <property type="match status" value="1"/>
</dbReference>
<evidence type="ECO:0000256" key="10">
    <source>
        <dbReference type="ARBA" id="ARBA00023136"/>
    </source>
</evidence>
<dbReference type="Pfam" id="PF00358">
    <property type="entry name" value="PTS_EIIA_1"/>
    <property type="match status" value="1"/>
</dbReference>
<keyword evidence="4" id="KW-0762">Sugar transport</keyword>
<keyword evidence="7 12" id="KW-0812">Transmembrane</keyword>
<dbReference type="InterPro" id="IPR011055">
    <property type="entry name" value="Dup_hybrid_motif"/>
</dbReference>
<dbReference type="EMBL" id="AZFQ01000054">
    <property type="protein sequence ID" value="KRL96971.1"/>
    <property type="molecule type" value="Genomic_DNA"/>
</dbReference>
<dbReference type="AlphaFoldDB" id="A0A0R1V5P0"/>
<evidence type="ECO:0000256" key="5">
    <source>
        <dbReference type="ARBA" id="ARBA00022679"/>
    </source>
</evidence>
<organism evidence="16 17">
    <name type="scientific">Liquorilactobacillus satsumensis DSM 16230 = JCM 12392</name>
    <dbReference type="NCBI Taxonomy" id="1423801"/>
    <lineage>
        <taxon>Bacteria</taxon>
        <taxon>Bacillati</taxon>
        <taxon>Bacillota</taxon>
        <taxon>Bacilli</taxon>
        <taxon>Lactobacillales</taxon>
        <taxon>Lactobacillaceae</taxon>
        <taxon>Liquorilactobacillus</taxon>
    </lineage>
</organism>
<feature type="domain" description="PTS EIIA type-1" evidence="13">
    <location>
        <begin position="491"/>
        <end position="595"/>
    </location>
</feature>
<reference evidence="16 17" key="1">
    <citation type="journal article" date="2015" name="Genome Announc.">
        <title>Expanding the biotechnology potential of lactobacilli through comparative genomics of 213 strains and associated genera.</title>
        <authorList>
            <person name="Sun Z."/>
            <person name="Harris H.M."/>
            <person name="McCann A."/>
            <person name="Guo C."/>
            <person name="Argimon S."/>
            <person name="Zhang W."/>
            <person name="Yang X."/>
            <person name="Jeffery I.B."/>
            <person name="Cooney J.C."/>
            <person name="Kagawa T.F."/>
            <person name="Liu W."/>
            <person name="Song Y."/>
            <person name="Salvetti E."/>
            <person name="Wrobel A."/>
            <person name="Rasinkangas P."/>
            <person name="Parkhill J."/>
            <person name="Rea M.C."/>
            <person name="O'Sullivan O."/>
            <person name="Ritari J."/>
            <person name="Douillard F.P."/>
            <person name="Paul Ross R."/>
            <person name="Yang R."/>
            <person name="Briner A.E."/>
            <person name="Felis G.E."/>
            <person name="de Vos W.M."/>
            <person name="Barrangou R."/>
            <person name="Klaenhammer T.R."/>
            <person name="Caufield P.W."/>
            <person name="Cui Y."/>
            <person name="Zhang H."/>
            <person name="O'Toole P.W."/>
        </authorList>
    </citation>
    <scope>NUCLEOTIDE SEQUENCE [LARGE SCALE GENOMIC DNA]</scope>
    <source>
        <strain evidence="16 17">DSM 16230</strain>
    </source>
</reference>
<evidence type="ECO:0000256" key="4">
    <source>
        <dbReference type="ARBA" id="ARBA00022597"/>
    </source>
</evidence>
<feature type="transmembrane region" description="Helical" evidence="12">
    <location>
        <begin position="212"/>
        <end position="231"/>
    </location>
</feature>
<feature type="transmembrane region" description="Helical" evidence="12">
    <location>
        <begin position="113"/>
        <end position="137"/>
    </location>
</feature>
<dbReference type="InterPro" id="IPR013013">
    <property type="entry name" value="PTS_EIIC_1"/>
</dbReference>
<dbReference type="NCBIfam" id="TIGR00830">
    <property type="entry name" value="PTBA"/>
    <property type="match status" value="1"/>
</dbReference>
<feature type="domain" description="PTS EIIC type-1" evidence="15">
    <location>
        <begin position="108"/>
        <end position="461"/>
    </location>
</feature>
<dbReference type="GO" id="GO:0090589">
    <property type="term" value="F:protein-phosphocysteine-trehalose phosphotransferase system transporter activity"/>
    <property type="evidence" value="ECO:0007669"/>
    <property type="project" value="TreeGrafter"/>
</dbReference>
<sequence>MKSEGIKMDDKQLAMEILRLLGGKKNVSSVTHCVTRLRVSVNDTKSIKKNEIQSLKNVLGVNIVGNQLQVVLGGKVVDVYDQFVPLVGKVDSDGVEKNNGNLIDRFLDTLSGIFTPIIPAIVGAGLLKGIMIFLMFYKLVSTSSDLYKFLNIFSDSAFYFLPILLAISTAARFKCNQYIAVAIAGILLHPNLITMMAHSNSLKFIGIPVTNASYSSSVLPIIFGILLMSYVEKWLNKVVPKILRMILVPVLTVLIVAPIVLIVIGPIGTVVGDAIGQGFIQLYLKYGVIAGILFGLAYPYLVIMGMHVGFGPVMVQSLSKYGVDYIMGPTVASNSAEAGATFAVFLKTKNEEFKAIAGAAALNAIIGITEPALFGVTSKLKRPLIAVSAGGAVGGAIAGYFKVTALGMGTGPIAGIPLFLGATFIYFIISSVASFVVAFVLTPIIGFEDIPVKKQDEKVELDEKLVTRIAADQTIDSPVSGDVIQLQDVKDGVFSEKMMGDGIAIQPTRGEVVAPFAGVVSATFATKHAIGLKSYDGCEVLIHVGLDTVKLNGKGFEVLVNKGDSINKGDLLLKFDMKEIRQAGYDIVTPVIITNTDMYEKINKTAKDNINAGEELLNLVAKKK</sequence>
<dbReference type="GO" id="GO:0005886">
    <property type="term" value="C:plasma membrane"/>
    <property type="evidence" value="ECO:0007669"/>
    <property type="project" value="UniProtKB-SubCell"/>
</dbReference>
<dbReference type="GO" id="GO:0009401">
    <property type="term" value="P:phosphoenolpyruvate-dependent sugar phosphotransferase system"/>
    <property type="evidence" value="ECO:0007669"/>
    <property type="project" value="UniProtKB-KW"/>
</dbReference>
<feature type="transmembrane region" description="Helical" evidence="12">
    <location>
        <begin position="243"/>
        <end position="268"/>
    </location>
</feature>
<evidence type="ECO:0000256" key="3">
    <source>
        <dbReference type="ARBA" id="ARBA00022475"/>
    </source>
</evidence>
<dbReference type="STRING" id="1423801.FD50_GL001915"/>
<dbReference type="InterPro" id="IPR050558">
    <property type="entry name" value="PTS_Sugar-Specific_Components"/>
</dbReference>
<keyword evidence="3" id="KW-1003">Cell membrane</keyword>
<proteinExistence type="predicted"/>
<evidence type="ECO:0000256" key="9">
    <source>
        <dbReference type="ARBA" id="ARBA00022989"/>
    </source>
</evidence>
<keyword evidence="2" id="KW-0813">Transport</keyword>
<accession>A0A0R1V5P0</accession>
<dbReference type="InterPro" id="IPR001996">
    <property type="entry name" value="PTS_IIB_1"/>
</dbReference>
<dbReference type="Pfam" id="PF00367">
    <property type="entry name" value="PTS_EIIB"/>
    <property type="match status" value="1"/>
</dbReference>
<dbReference type="GO" id="GO:0016301">
    <property type="term" value="F:kinase activity"/>
    <property type="evidence" value="ECO:0007669"/>
    <property type="project" value="UniProtKB-KW"/>
</dbReference>
<dbReference type="PROSITE" id="PS51098">
    <property type="entry name" value="PTS_EIIB_TYPE_1"/>
    <property type="match status" value="1"/>
</dbReference>
<feature type="transmembrane region" description="Helical" evidence="12">
    <location>
        <begin position="384"/>
        <end position="403"/>
    </location>
</feature>
<dbReference type="InterPro" id="IPR018113">
    <property type="entry name" value="PTrfase_EIIB_Cys"/>
</dbReference>
<dbReference type="GO" id="GO:0015771">
    <property type="term" value="P:trehalose transport"/>
    <property type="evidence" value="ECO:0007669"/>
    <property type="project" value="TreeGrafter"/>
</dbReference>
<evidence type="ECO:0000259" key="14">
    <source>
        <dbReference type="PROSITE" id="PS51098"/>
    </source>
</evidence>
<evidence type="ECO:0000256" key="6">
    <source>
        <dbReference type="ARBA" id="ARBA00022683"/>
    </source>
</evidence>
<keyword evidence="9 12" id="KW-1133">Transmembrane helix</keyword>
<dbReference type="Pfam" id="PF02378">
    <property type="entry name" value="PTS_EIIC"/>
    <property type="match status" value="1"/>
</dbReference>
<comment type="subcellular location">
    <subcellularLocation>
        <location evidence="1">Cell membrane</location>
        <topology evidence="1">Multi-pass membrane protein</topology>
    </subcellularLocation>
</comment>